<dbReference type="OrthoDB" id="74360at2759"/>
<dbReference type="Pfam" id="PF13450">
    <property type="entry name" value="NAD_binding_8"/>
    <property type="match status" value="1"/>
</dbReference>
<evidence type="ECO:0000256" key="2">
    <source>
        <dbReference type="ARBA" id="ARBA00022630"/>
    </source>
</evidence>
<comment type="similarity">
    <text evidence="1">Belongs to the FAD-binding monooxygenase family.</text>
</comment>
<reference evidence="5 6" key="1">
    <citation type="journal article" date="2021" name="Nat. Commun.">
        <title>Genetic determinants of endophytism in the Arabidopsis root mycobiome.</title>
        <authorList>
            <person name="Mesny F."/>
            <person name="Miyauchi S."/>
            <person name="Thiergart T."/>
            <person name="Pickel B."/>
            <person name="Atanasova L."/>
            <person name="Karlsson M."/>
            <person name="Huettel B."/>
            <person name="Barry K.W."/>
            <person name="Haridas S."/>
            <person name="Chen C."/>
            <person name="Bauer D."/>
            <person name="Andreopoulos W."/>
            <person name="Pangilinan J."/>
            <person name="LaButti K."/>
            <person name="Riley R."/>
            <person name="Lipzen A."/>
            <person name="Clum A."/>
            <person name="Drula E."/>
            <person name="Henrissat B."/>
            <person name="Kohler A."/>
            <person name="Grigoriev I.V."/>
            <person name="Martin F.M."/>
            <person name="Hacquard S."/>
        </authorList>
    </citation>
    <scope>NUCLEOTIDE SEQUENCE [LARGE SCALE GENOMIC DNA]</scope>
    <source>
        <strain evidence="5 6">MPI-CAGE-CH-0241</strain>
    </source>
</reference>
<dbReference type="Proteomes" id="UP000777438">
    <property type="component" value="Unassembled WGS sequence"/>
</dbReference>
<evidence type="ECO:0000313" key="6">
    <source>
        <dbReference type="Proteomes" id="UP000777438"/>
    </source>
</evidence>
<dbReference type="AlphaFoldDB" id="A0A9P9AJ02"/>
<comment type="caution">
    <text evidence="5">The sequence shown here is derived from an EMBL/GenBank/DDBJ whole genome shotgun (WGS) entry which is preliminary data.</text>
</comment>
<keyword evidence="2" id="KW-0285">Flavoprotein</keyword>
<dbReference type="GO" id="GO:0050661">
    <property type="term" value="F:NADP binding"/>
    <property type="evidence" value="ECO:0007669"/>
    <property type="project" value="InterPro"/>
</dbReference>
<dbReference type="PANTHER" id="PTHR42877">
    <property type="entry name" value="L-ORNITHINE N(5)-MONOOXYGENASE-RELATED"/>
    <property type="match status" value="1"/>
</dbReference>
<dbReference type="EMBL" id="JAGPYM010000050">
    <property type="protein sequence ID" value="KAH6871804.1"/>
    <property type="molecule type" value="Genomic_DNA"/>
</dbReference>
<evidence type="ECO:0000313" key="5">
    <source>
        <dbReference type="EMBL" id="KAH6871804.1"/>
    </source>
</evidence>
<dbReference type="Gene3D" id="3.50.50.60">
    <property type="entry name" value="FAD/NAD(P)-binding domain"/>
    <property type="match status" value="3"/>
</dbReference>
<dbReference type="GO" id="GO:0050660">
    <property type="term" value="F:flavin adenine dinucleotide binding"/>
    <property type="evidence" value="ECO:0007669"/>
    <property type="project" value="InterPro"/>
</dbReference>
<dbReference type="InterPro" id="IPR051209">
    <property type="entry name" value="FAD-bind_Monooxygenase_sf"/>
</dbReference>
<keyword evidence="6" id="KW-1185">Reference proteome</keyword>
<keyword evidence="3" id="KW-0274">FAD</keyword>
<evidence type="ECO:0000256" key="4">
    <source>
        <dbReference type="ARBA" id="ARBA00023002"/>
    </source>
</evidence>
<protein>
    <submittedName>
        <fullName evidence="5">Uncharacterized protein</fullName>
    </submittedName>
</protein>
<dbReference type="InterPro" id="IPR036188">
    <property type="entry name" value="FAD/NAD-bd_sf"/>
</dbReference>
<evidence type="ECO:0000256" key="3">
    <source>
        <dbReference type="ARBA" id="ARBA00022827"/>
    </source>
</evidence>
<dbReference type="Pfam" id="PF00743">
    <property type="entry name" value="FMO-like"/>
    <property type="match status" value="1"/>
</dbReference>
<gene>
    <name evidence="5" type="ORF">B0T10DRAFT_590584</name>
</gene>
<keyword evidence="4" id="KW-0560">Oxidoreductase</keyword>
<dbReference type="GO" id="GO:0004499">
    <property type="term" value="F:N,N-dimethylaniline monooxygenase activity"/>
    <property type="evidence" value="ECO:0007669"/>
    <property type="project" value="InterPro"/>
</dbReference>
<evidence type="ECO:0000256" key="1">
    <source>
        <dbReference type="ARBA" id="ARBA00010139"/>
    </source>
</evidence>
<dbReference type="InterPro" id="IPR020946">
    <property type="entry name" value="Flavin_mOase-like"/>
</dbReference>
<dbReference type="SUPFAM" id="SSF51905">
    <property type="entry name" value="FAD/NAD(P)-binding domain"/>
    <property type="match status" value="2"/>
</dbReference>
<organism evidence="5 6">
    <name type="scientific">Thelonectria olida</name>
    <dbReference type="NCBI Taxonomy" id="1576542"/>
    <lineage>
        <taxon>Eukaryota</taxon>
        <taxon>Fungi</taxon>
        <taxon>Dikarya</taxon>
        <taxon>Ascomycota</taxon>
        <taxon>Pezizomycotina</taxon>
        <taxon>Sordariomycetes</taxon>
        <taxon>Hypocreomycetidae</taxon>
        <taxon>Hypocreales</taxon>
        <taxon>Nectriaceae</taxon>
        <taxon>Thelonectria</taxon>
    </lineage>
</organism>
<sequence length="602" mass="68115">MSFMNAQTPKGYDAGTSVYYPAVIMGAGESGIAMACQLKEKLGFDQFRLLERHSGLGGTWWINRYPGVACDVPAVFYSYSFCQNPNWSSFFPSGLEILEYLQSIAERYRIVDKIQFNTEVTVCRWDPLEELWDITVQHLAPGKGDLSAANREKRIREEGIASVYVREEKIKCKVLISAVGGLVEPKAWPEEIPGADNFRGDIFHSARWNHDVSMKDKDVIVVGTGCTAAQIVPELAGKLGAKSVTQLMRSPPWVVRRVEPPFGKEGWKVWGSWLPKNVPLGVAATIEQDIILFGTSNYSNAKRAKYADELLRHIKQITPSKYHDMLTPKYDVGCKRRVRDSGWLSSLHTPKVRLTTLALESVQEDGVRLSPGCHTHPSELIGTEDQSVTISADVIVLANGFETTRWLHPVEIIGSKGQRLESVFEERGGPQMYLGTAMDGFPNFFTLFGPNTVTGHSSVILCSENQVSYALNFIKPILNGTFSYVEVKKEAEVAYNVDIQRALNKTVWNDAQCNSWYKSADGWNSASYPYSQIWFTLRCMFPVWSDWKIKYTRQGIRRWRVRTLLRVLTVMGVFVAMYNLRTWHPREAEIVKKGLRLLNRRS</sequence>
<dbReference type="PANTHER" id="PTHR42877:SF10">
    <property type="entry name" value="L-ORNITHINE N(5)-OXYGENASE"/>
    <property type="match status" value="1"/>
</dbReference>
<accession>A0A9P9AJ02</accession>
<name>A0A9P9AJ02_9HYPO</name>
<proteinExistence type="inferred from homology"/>